<dbReference type="EMBL" id="KB446561">
    <property type="protein sequence ID" value="EME80609.1"/>
    <property type="molecule type" value="Genomic_DNA"/>
</dbReference>
<name>M2ZND4_PSEFD</name>
<dbReference type="RefSeq" id="XP_007929495.1">
    <property type="nucleotide sequence ID" value="XM_007931304.1"/>
</dbReference>
<dbReference type="AlphaFoldDB" id="M2ZND4"/>
<evidence type="ECO:0000313" key="2">
    <source>
        <dbReference type="Proteomes" id="UP000016932"/>
    </source>
</evidence>
<dbReference type="Proteomes" id="UP000016932">
    <property type="component" value="Unassembled WGS sequence"/>
</dbReference>
<keyword evidence="2" id="KW-1185">Reference proteome</keyword>
<evidence type="ECO:0000313" key="1">
    <source>
        <dbReference type="EMBL" id="EME80609.1"/>
    </source>
</evidence>
<dbReference type="GeneID" id="19333773"/>
<proteinExistence type="predicted"/>
<reference evidence="1 2" key="1">
    <citation type="journal article" date="2012" name="PLoS Pathog.">
        <title>Diverse lifestyles and strategies of plant pathogenesis encoded in the genomes of eighteen Dothideomycetes fungi.</title>
        <authorList>
            <person name="Ohm R.A."/>
            <person name="Feau N."/>
            <person name="Henrissat B."/>
            <person name="Schoch C.L."/>
            <person name="Horwitz B.A."/>
            <person name="Barry K.W."/>
            <person name="Condon B.J."/>
            <person name="Copeland A.C."/>
            <person name="Dhillon B."/>
            <person name="Glaser F."/>
            <person name="Hesse C.N."/>
            <person name="Kosti I."/>
            <person name="LaButti K."/>
            <person name="Lindquist E.A."/>
            <person name="Lucas S."/>
            <person name="Salamov A.A."/>
            <person name="Bradshaw R.E."/>
            <person name="Ciuffetti L."/>
            <person name="Hamelin R.C."/>
            <person name="Kema G.H.J."/>
            <person name="Lawrence C."/>
            <person name="Scott J.A."/>
            <person name="Spatafora J.W."/>
            <person name="Turgeon B.G."/>
            <person name="de Wit P.J.G.M."/>
            <person name="Zhong S."/>
            <person name="Goodwin S.B."/>
            <person name="Grigoriev I.V."/>
        </authorList>
    </citation>
    <scope>NUCLEOTIDE SEQUENCE [LARGE SCALE GENOMIC DNA]</scope>
    <source>
        <strain evidence="1 2">CIRAD86</strain>
    </source>
</reference>
<dbReference type="HOGENOM" id="CLU_1778296_0_0_1"/>
<organism evidence="1 2">
    <name type="scientific">Pseudocercospora fijiensis (strain CIRAD86)</name>
    <name type="common">Black leaf streak disease fungus</name>
    <name type="synonym">Mycosphaerella fijiensis</name>
    <dbReference type="NCBI Taxonomy" id="383855"/>
    <lineage>
        <taxon>Eukaryota</taxon>
        <taxon>Fungi</taxon>
        <taxon>Dikarya</taxon>
        <taxon>Ascomycota</taxon>
        <taxon>Pezizomycotina</taxon>
        <taxon>Dothideomycetes</taxon>
        <taxon>Dothideomycetidae</taxon>
        <taxon>Mycosphaerellales</taxon>
        <taxon>Mycosphaerellaceae</taxon>
        <taxon>Pseudocercospora</taxon>
    </lineage>
</organism>
<protein>
    <submittedName>
        <fullName evidence="1">Uncharacterized protein</fullName>
    </submittedName>
</protein>
<dbReference type="KEGG" id="pfj:MYCFIDRAFT_177540"/>
<gene>
    <name evidence="1" type="ORF">MYCFIDRAFT_177540</name>
</gene>
<dbReference type="VEuPathDB" id="FungiDB:MYCFIDRAFT_177540"/>
<sequence length="146" mass="16426">MLAHSQDTLICIRLPHRFRELAKGRRMIRIKLILLADEGSICHRRHLEYIIAVILLVLSGAAFGLRQASSRSRGVALNAVPSYKAKVQGVENAASARFIWVSNDIQVEMLECTSFSCLNTPQLRFDVAIKAIKDPLWGHWIYSALV</sequence>
<accession>M2ZND4</accession>